<proteinExistence type="predicted"/>
<organism evidence="2 3">
    <name type="scientific">Morchella conica CCBAS932</name>
    <dbReference type="NCBI Taxonomy" id="1392247"/>
    <lineage>
        <taxon>Eukaryota</taxon>
        <taxon>Fungi</taxon>
        <taxon>Dikarya</taxon>
        <taxon>Ascomycota</taxon>
        <taxon>Pezizomycotina</taxon>
        <taxon>Pezizomycetes</taxon>
        <taxon>Pezizales</taxon>
        <taxon>Morchellaceae</taxon>
        <taxon>Morchella</taxon>
    </lineage>
</organism>
<accession>A0A3N4KVS2</accession>
<reference evidence="2 3" key="1">
    <citation type="journal article" date="2018" name="Nat. Ecol. Evol.">
        <title>Pezizomycetes genomes reveal the molecular basis of ectomycorrhizal truffle lifestyle.</title>
        <authorList>
            <person name="Murat C."/>
            <person name="Payen T."/>
            <person name="Noel B."/>
            <person name="Kuo A."/>
            <person name="Morin E."/>
            <person name="Chen J."/>
            <person name="Kohler A."/>
            <person name="Krizsan K."/>
            <person name="Balestrini R."/>
            <person name="Da Silva C."/>
            <person name="Montanini B."/>
            <person name="Hainaut M."/>
            <person name="Levati E."/>
            <person name="Barry K.W."/>
            <person name="Belfiori B."/>
            <person name="Cichocki N."/>
            <person name="Clum A."/>
            <person name="Dockter R.B."/>
            <person name="Fauchery L."/>
            <person name="Guy J."/>
            <person name="Iotti M."/>
            <person name="Le Tacon F."/>
            <person name="Lindquist E.A."/>
            <person name="Lipzen A."/>
            <person name="Malagnac F."/>
            <person name="Mello A."/>
            <person name="Molinier V."/>
            <person name="Miyauchi S."/>
            <person name="Poulain J."/>
            <person name="Riccioni C."/>
            <person name="Rubini A."/>
            <person name="Sitrit Y."/>
            <person name="Splivallo R."/>
            <person name="Traeger S."/>
            <person name="Wang M."/>
            <person name="Zifcakova L."/>
            <person name="Wipf D."/>
            <person name="Zambonelli A."/>
            <person name="Paolocci F."/>
            <person name="Nowrousian M."/>
            <person name="Ottonello S."/>
            <person name="Baldrian P."/>
            <person name="Spatafora J.W."/>
            <person name="Henrissat B."/>
            <person name="Nagy L.G."/>
            <person name="Aury J.M."/>
            <person name="Wincker P."/>
            <person name="Grigoriev I.V."/>
            <person name="Bonfante P."/>
            <person name="Martin F.M."/>
        </authorList>
    </citation>
    <scope>NUCLEOTIDE SEQUENCE [LARGE SCALE GENOMIC DNA]</scope>
    <source>
        <strain evidence="2 3">CCBAS932</strain>
    </source>
</reference>
<feature type="compositionally biased region" description="Polar residues" evidence="1">
    <location>
        <begin position="38"/>
        <end position="50"/>
    </location>
</feature>
<feature type="region of interest" description="Disordered" evidence="1">
    <location>
        <begin position="159"/>
        <end position="215"/>
    </location>
</feature>
<name>A0A3N4KVS2_9PEZI</name>
<feature type="compositionally biased region" description="Polar residues" evidence="1">
    <location>
        <begin position="73"/>
        <end position="88"/>
    </location>
</feature>
<protein>
    <submittedName>
        <fullName evidence="2">Uncharacterized protein</fullName>
    </submittedName>
</protein>
<gene>
    <name evidence="2" type="ORF">P167DRAFT_102493</name>
</gene>
<sequence length="215" mass="23928">MVAVYIGWGRRSKKRPQRKSPSGGRDPVADTTAAESGPASQSATESFGAQTTTTTTDTSNSYILSSHADGDSCQPNNDIRYQPRNSRSLPEHPRTLVNGVYYAHDPNSLPEPLGQGYMAWAMLEREAASQSSPRHPGESRWNNRTLRFWHLSTDFNRFRSKNDEDDLSQSCTRDGEQRHNAGDGTGSNRRRPSSTPALNKDLTLQRPYTAPPHQL</sequence>
<dbReference type="AlphaFoldDB" id="A0A3N4KVS2"/>
<evidence type="ECO:0000256" key="1">
    <source>
        <dbReference type="SAM" id="MobiDB-lite"/>
    </source>
</evidence>
<dbReference type="Proteomes" id="UP000277580">
    <property type="component" value="Unassembled WGS sequence"/>
</dbReference>
<dbReference type="EMBL" id="ML119122">
    <property type="protein sequence ID" value="RPB13519.1"/>
    <property type="molecule type" value="Genomic_DNA"/>
</dbReference>
<feature type="region of interest" description="Disordered" evidence="1">
    <location>
        <begin position="1"/>
        <end position="92"/>
    </location>
</feature>
<dbReference type="InParanoid" id="A0A3N4KVS2"/>
<dbReference type="OrthoDB" id="5409732at2759"/>
<keyword evidence="3" id="KW-1185">Reference proteome</keyword>
<evidence type="ECO:0000313" key="2">
    <source>
        <dbReference type="EMBL" id="RPB13519.1"/>
    </source>
</evidence>
<evidence type="ECO:0000313" key="3">
    <source>
        <dbReference type="Proteomes" id="UP000277580"/>
    </source>
</evidence>